<accession>A0A1H6DWM7</accession>
<evidence type="ECO:0000313" key="4">
    <source>
        <dbReference type="Proteomes" id="UP000236745"/>
    </source>
</evidence>
<feature type="domain" description="MBG" evidence="2">
    <location>
        <begin position="1139"/>
        <end position="1210"/>
    </location>
</feature>
<feature type="domain" description="MBG" evidence="2">
    <location>
        <begin position="1451"/>
        <end position="1522"/>
    </location>
</feature>
<dbReference type="InterPro" id="IPR011493">
    <property type="entry name" value="GLUG"/>
</dbReference>
<feature type="domain" description="MBG" evidence="2">
    <location>
        <begin position="1295"/>
        <end position="1366"/>
    </location>
</feature>
<feature type="domain" description="MBG" evidence="2">
    <location>
        <begin position="1763"/>
        <end position="1834"/>
    </location>
</feature>
<evidence type="ECO:0000259" key="2">
    <source>
        <dbReference type="Pfam" id="PF18676"/>
    </source>
</evidence>
<feature type="domain" description="MBG" evidence="2">
    <location>
        <begin position="1997"/>
        <end position="2068"/>
    </location>
</feature>
<sequence>IEQGGAIRADGGKVLLTARAAGKLATSVINHTGITQAQTLTTGEKGEIVLLGDMQQGQVQVAGTLDASAPAIDAKGGDGGFIETSAAKVKIDKDLQVTTLAQGGDTGEWLIDPTDFTISAGGATKTDSGIGADTLSSNLASTHVTLQTVEAGGEAGDIHVNAAVSWDADTNLTLDAHNDIHINEAITATQGGLVLDAGGTISADGDVNVSTFNLLSGDWAQLGGTLPSFSADDFQLDTANASFLRATAGDGTEANPYELIDVYGLQGMASHSLLSNHFALANDIDASGTANWNDDAGFVPIGTESNTFTGDFDGRNHAIDGLTINRTNTNYVGLFGRTSGSHIRDVDLLNASVSGRIYVGGLAGGASSNSSISDSSVQGDIYGRQTVGGLVGEIIGVIERSHSSGTVEMTDYGVGGLAGRLYNGSINDSYSTASVTGNSIVGGLVGELTGQISRSYATGDVVAAQYGAGLVGSVYAGSIRNSYATGSVQGEYYNGGLVGALLTNGGIIDSYSTGRVQGDHYTGGLLGSHRGGTVNQSYWNTETSGRNNAAGDGSNAGMTGLTTAQMFDAANFLGFDGIWANADGQTTPYLRGLAGNRVFNKNDLPSGTIDTSNRPALYTVVLDIDQLQAMRNDLSANYLLGNDIDASETSGWNSGAGFAPVGNSGNSYSGTFDGLGHIISDLFINRSSINSLYVGLFGYTSNAILRNVGLLNANITGHSSNQLYVGGLVGGGNGGTIEQSFVTGAIRGTKSNALILDTTVGGLAGYYNGSILYSYTSGTVSSIASNLGNDVYAGGLVGYLEGNVSHSYSEASISGSAGYLGDANFGGLTGHLSGGAFEQSYWNTDTSGMSRSAGNGYATGTAGLGTADMLQAANFVDWDIDAQGGTGSVWRIYEGYTAPLLRSFLTALNVNGEDTSSTYDGTEQRGSWSATGDYDADHIFGDVSGGRNAGTYDVDMSGLYSRQQGYDLITTDGTLVINKAQATVTANSGSTTYNGANQQVSGFTVDGLVGGEDQSVLSNVTTSGGSGKNAGTYAHTVDGTDGNYELTFVDGALTIDKAQATVTANSGRTTYNGANQQVSGFTAEGLVGGEDESVLTGVNTSGGSGKNAGTYAHTVDGTDGNYELTFVDGALTIDKAQATVTANSGATTYNGANQQVNGFTVDGLVGGEDQSVLTDVSTSGGSGKNAGTYVHTVDGTDGNYELTFVDGALTIDKAQATVTANSGSTIYNGANQQVNGFSVDGLVGGEDQSVLTDVSTSGGSGKNAGTYVHRAAGTDGNYELTFVDGALTIDKAQATVTANSGTTTYNGANQQVNGFTVDGLVGGEDQSVLTDVSASGGSGKNAGSYAHTVNGTDGNYELTFVDGALTIDKAQATVTANSGSTIYNGANQQVNGFTVDGLVGGEDQSVLTDVSTSGGSGKNAGTYVHRAAGTDGNYELTFVDGALTIDKAQATVTANSGTTTYNGANQQVNGFSVDGLVGGEDQSVLSDVTTSGGSGKNAGTYVHRAEGTDGNYELTFVDGALTIDKAQATVTANSRSTTYNGANQNISGFSVDGLVGGEDQSVLTDVSTSGGSGKNAGTYVHRAEGTDGNYELTFVDGALTIDKAQATVTANSRSTTYNGANQNISGFSVDGLVGGEDQSVLTDVSTSGGSGKNAGNYVHRAAGTDGNYELTFVDGALTIGKAQATVTANSGTTTYNGANQQVNGFTVDGLVGGEDQSVLTDVSTSGGSGKNAGTYAHTVDGTDGNYELTFVDGALTIDKAQATVTANSGSTIYNGANQQVNGFTVDGLVGGEDQSVLSDVTTSGGSGKNAGTYVHRAAGTDGNYELTFVDGALTIDKAQATVTANSGATTYNGANQQVNGFTVDGLVGGEDQSVLSDVTTSGGSGKNAGTYVHRAEGTDGNYELTFVDGALTIDKAQATVTANSVNTTYNGANQQVNGFTVDGLVGGEDQSVLTDVSTSGGSGKNAGTYAHTVDGTDGNYELTFVDGALTIDKAQATVTANSGTTTYNGANQQVNGFTVDGLVGGEDQNVLSDVTTSGGSGKNAGTYVHRAEGTDGNYELTFVDGALTIDKAQATVTANSGTTTYNGANQQVNGFTVDGLVGGEDQSVLTDVSTTGGSGKNAGTYAHTVDGTDGNYELTFVDGSLTIDKAPLIIRANDLTWVLDGSAWKGGNGVIYRGFVNGEDASALTGLLQWGGSSQGARDAGIFSLVPYGLDAANYTLTFNEGVLEIITPMDTVGVPYRRSIQQAQQLAGNKPVAIGRSPQQTLHTELQVVDRGIRLP</sequence>
<evidence type="ECO:0000259" key="1">
    <source>
        <dbReference type="Pfam" id="PF07581"/>
    </source>
</evidence>
<evidence type="ECO:0000313" key="3">
    <source>
        <dbReference type="EMBL" id="SEG89599.1"/>
    </source>
</evidence>
<feature type="domain" description="MBG" evidence="2">
    <location>
        <begin position="1061"/>
        <end position="1132"/>
    </location>
</feature>
<name>A0A1H6DWM7_9GAMM</name>
<dbReference type="Gene3D" id="3.30.210.10">
    <property type="entry name" value="DNA polymerase, thumb domain"/>
    <property type="match status" value="1"/>
</dbReference>
<feature type="domain" description="MBG" evidence="2">
    <location>
        <begin position="1919"/>
        <end position="1990"/>
    </location>
</feature>
<protein>
    <submittedName>
        <fullName evidence="3">The GLUG motif-containing protein</fullName>
    </submittedName>
</protein>
<feature type="non-terminal residue" evidence="3">
    <location>
        <position position="1"/>
    </location>
</feature>
<proteinExistence type="predicted"/>
<dbReference type="RefSeq" id="WP_104006026.1">
    <property type="nucleotide sequence ID" value="NZ_FNVQ01000014.1"/>
</dbReference>
<feature type="domain" description="GLUG" evidence="1">
    <location>
        <begin position="466"/>
        <end position="488"/>
    </location>
</feature>
<reference evidence="3 4" key="1">
    <citation type="submission" date="2016-10" db="EMBL/GenBank/DDBJ databases">
        <authorList>
            <person name="de Groot N.N."/>
        </authorList>
    </citation>
    <scope>NUCLEOTIDE SEQUENCE [LARGE SCALE GENOMIC DNA]</scope>
    <source>
        <strain evidence="3 4">DSM 22012</strain>
    </source>
</reference>
<dbReference type="Pfam" id="PF07581">
    <property type="entry name" value="Glug"/>
    <property type="match status" value="3"/>
</dbReference>
<keyword evidence="4" id="KW-1185">Reference proteome</keyword>
<organism evidence="3 4">
    <name type="scientific">Marinobacterium lutimaris</name>
    <dbReference type="NCBI Taxonomy" id="568106"/>
    <lineage>
        <taxon>Bacteria</taxon>
        <taxon>Pseudomonadati</taxon>
        <taxon>Pseudomonadota</taxon>
        <taxon>Gammaproteobacteria</taxon>
        <taxon>Oceanospirillales</taxon>
        <taxon>Oceanospirillaceae</taxon>
        <taxon>Marinobacterium</taxon>
    </lineage>
</organism>
<feature type="domain" description="GLUG" evidence="1">
    <location>
        <begin position="412"/>
        <end position="436"/>
    </location>
</feature>
<dbReference type="Proteomes" id="UP000236745">
    <property type="component" value="Unassembled WGS sequence"/>
</dbReference>
<dbReference type="OrthoDB" id="218680at2"/>
<dbReference type="InterPro" id="IPR037160">
    <property type="entry name" value="DNA_Pol_thumb_sf"/>
</dbReference>
<feature type="domain" description="MBG" evidence="2">
    <location>
        <begin position="1217"/>
        <end position="1288"/>
    </location>
</feature>
<feature type="domain" description="MBG" evidence="2">
    <location>
        <begin position="1607"/>
        <end position="1678"/>
    </location>
</feature>
<gene>
    <name evidence="3" type="ORF">SAMN05444390_1141</name>
</gene>
<dbReference type="Gene3D" id="2.160.20.110">
    <property type="match status" value="2"/>
</dbReference>
<feature type="domain" description="MBG" evidence="2">
    <location>
        <begin position="1685"/>
        <end position="1756"/>
    </location>
</feature>
<feature type="domain" description="GLUG" evidence="1">
    <location>
        <begin position="356"/>
        <end position="381"/>
    </location>
</feature>
<dbReference type="Pfam" id="PF18676">
    <property type="entry name" value="MBG_2"/>
    <property type="match status" value="15"/>
</dbReference>
<dbReference type="InterPro" id="IPR041286">
    <property type="entry name" value="MBG_2"/>
</dbReference>
<feature type="domain" description="MBG" evidence="2">
    <location>
        <begin position="983"/>
        <end position="1054"/>
    </location>
</feature>
<feature type="domain" description="MBG" evidence="2">
    <location>
        <begin position="1529"/>
        <end position="1600"/>
    </location>
</feature>
<feature type="domain" description="MBG" evidence="2">
    <location>
        <begin position="1373"/>
        <end position="1444"/>
    </location>
</feature>
<feature type="domain" description="MBG" evidence="2">
    <location>
        <begin position="2075"/>
        <end position="2146"/>
    </location>
</feature>
<dbReference type="EMBL" id="FNVQ01000014">
    <property type="protein sequence ID" value="SEG89599.1"/>
    <property type="molecule type" value="Genomic_DNA"/>
</dbReference>
<feature type="domain" description="MBG" evidence="2">
    <location>
        <begin position="1841"/>
        <end position="1912"/>
    </location>
</feature>